<accession>M2RHF2</accession>
<proteinExistence type="predicted"/>
<sequence length="175" mass="19016">MLDEPIRARMLERNEMSLTASLPSDSCRLRISTPMLTLLGALSASERLVHAESAQSPTRRDSPEAYGRQPQDGRDAGWQAAQTCKRATPMLSVLVKWIQLRVVASVGHTALGSITEHLNKATVKGPSRRASIATPPRPVSPEICCVHSLTYRGASPRARKNSHLLKGEGANSSRL</sequence>
<dbReference type="RefSeq" id="XP_007697720.1">
    <property type="nucleotide sequence ID" value="XM_007699530.1"/>
</dbReference>
<feature type="region of interest" description="Disordered" evidence="1">
    <location>
        <begin position="49"/>
        <end position="81"/>
    </location>
</feature>
<dbReference type="HOGENOM" id="CLU_1829910_0_0_1"/>
<keyword evidence="3" id="KW-1185">Reference proteome</keyword>
<reference evidence="2 3" key="1">
    <citation type="journal article" date="2012" name="PLoS Pathog.">
        <title>Diverse lifestyles and strategies of plant pathogenesis encoded in the genomes of eighteen Dothideomycetes fungi.</title>
        <authorList>
            <person name="Ohm R.A."/>
            <person name="Feau N."/>
            <person name="Henrissat B."/>
            <person name="Schoch C.L."/>
            <person name="Horwitz B.A."/>
            <person name="Barry K.W."/>
            <person name="Condon B.J."/>
            <person name="Copeland A.C."/>
            <person name="Dhillon B."/>
            <person name="Glaser F."/>
            <person name="Hesse C.N."/>
            <person name="Kosti I."/>
            <person name="LaButti K."/>
            <person name="Lindquist E.A."/>
            <person name="Lucas S."/>
            <person name="Salamov A.A."/>
            <person name="Bradshaw R.E."/>
            <person name="Ciuffetti L."/>
            <person name="Hamelin R.C."/>
            <person name="Kema G.H.J."/>
            <person name="Lawrence C."/>
            <person name="Scott J.A."/>
            <person name="Spatafora J.W."/>
            <person name="Turgeon B.G."/>
            <person name="de Wit P.J.G.M."/>
            <person name="Zhong S."/>
            <person name="Goodwin S.B."/>
            <person name="Grigoriev I.V."/>
        </authorList>
    </citation>
    <scope>NUCLEOTIDE SEQUENCE [LARGE SCALE GENOMIC DNA]</scope>
    <source>
        <strain evidence="3">ND90Pr / ATCC 201652</strain>
    </source>
</reference>
<dbReference type="KEGG" id="bsc:COCSADRAFT_188571"/>
<name>M2RHF2_COCSN</name>
<dbReference type="AlphaFoldDB" id="M2RHF2"/>
<dbReference type="OrthoDB" id="10308771at2759"/>
<gene>
    <name evidence="2" type="ORF">COCSADRAFT_188571</name>
</gene>
<evidence type="ECO:0000256" key="1">
    <source>
        <dbReference type="SAM" id="MobiDB-lite"/>
    </source>
</evidence>
<protein>
    <submittedName>
        <fullName evidence="2">Uncharacterized protein</fullName>
    </submittedName>
</protein>
<dbReference type="OMA" id="PEICCVH"/>
<dbReference type="GeneID" id="19133633"/>
<organism evidence="2 3">
    <name type="scientific">Cochliobolus sativus (strain ND90Pr / ATCC 201652)</name>
    <name type="common">Common root rot and spot blotch fungus</name>
    <name type="synonym">Bipolaris sorokiniana</name>
    <dbReference type="NCBI Taxonomy" id="665912"/>
    <lineage>
        <taxon>Eukaryota</taxon>
        <taxon>Fungi</taxon>
        <taxon>Dikarya</taxon>
        <taxon>Ascomycota</taxon>
        <taxon>Pezizomycotina</taxon>
        <taxon>Dothideomycetes</taxon>
        <taxon>Pleosporomycetidae</taxon>
        <taxon>Pleosporales</taxon>
        <taxon>Pleosporineae</taxon>
        <taxon>Pleosporaceae</taxon>
        <taxon>Bipolaris</taxon>
    </lineage>
</organism>
<dbReference type="Proteomes" id="UP000016934">
    <property type="component" value="Unassembled WGS sequence"/>
</dbReference>
<dbReference type="EMBL" id="KB445640">
    <property type="protein sequence ID" value="EMD66159.1"/>
    <property type="molecule type" value="Genomic_DNA"/>
</dbReference>
<reference evidence="3" key="2">
    <citation type="journal article" date="2013" name="PLoS Genet.">
        <title>Comparative genome structure, secondary metabolite, and effector coding capacity across Cochliobolus pathogens.</title>
        <authorList>
            <person name="Condon B.J."/>
            <person name="Leng Y."/>
            <person name="Wu D."/>
            <person name="Bushley K.E."/>
            <person name="Ohm R.A."/>
            <person name="Otillar R."/>
            <person name="Martin J."/>
            <person name="Schackwitz W."/>
            <person name="Grimwood J."/>
            <person name="MohdZainudin N."/>
            <person name="Xue C."/>
            <person name="Wang R."/>
            <person name="Manning V.A."/>
            <person name="Dhillon B."/>
            <person name="Tu Z.J."/>
            <person name="Steffenson B.J."/>
            <person name="Salamov A."/>
            <person name="Sun H."/>
            <person name="Lowry S."/>
            <person name="LaButti K."/>
            <person name="Han J."/>
            <person name="Copeland A."/>
            <person name="Lindquist E."/>
            <person name="Barry K."/>
            <person name="Schmutz J."/>
            <person name="Baker S.E."/>
            <person name="Ciuffetti L.M."/>
            <person name="Grigoriev I.V."/>
            <person name="Zhong S."/>
            <person name="Turgeon B.G."/>
        </authorList>
    </citation>
    <scope>NUCLEOTIDE SEQUENCE [LARGE SCALE GENOMIC DNA]</scope>
    <source>
        <strain evidence="3">ND90Pr / ATCC 201652</strain>
    </source>
</reference>
<evidence type="ECO:0000313" key="3">
    <source>
        <dbReference type="Proteomes" id="UP000016934"/>
    </source>
</evidence>
<evidence type="ECO:0000313" key="2">
    <source>
        <dbReference type="EMBL" id="EMD66159.1"/>
    </source>
</evidence>